<organism evidence="1 2">
    <name type="scientific">Kineococcus rhizosphaerae</name>
    <dbReference type="NCBI Taxonomy" id="559628"/>
    <lineage>
        <taxon>Bacteria</taxon>
        <taxon>Bacillati</taxon>
        <taxon>Actinomycetota</taxon>
        <taxon>Actinomycetes</taxon>
        <taxon>Kineosporiales</taxon>
        <taxon>Kineosporiaceae</taxon>
        <taxon>Kineococcus</taxon>
    </lineage>
</organism>
<dbReference type="EMBL" id="PVZF01000001">
    <property type="protein sequence ID" value="PRY18237.1"/>
    <property type="molecule type" value="Genomic_DNA"/>
</dbReference>
<proteinExistence type="predicted"/>
<dbReference type="AlphaFoldDB" id="A0A2T0RAQ3"/>
<comment type="caution">
    <text evidence="1">The sequence shown here is derived from an EMBL/GenBank/DDBJ whole genome shotgun (WGS) entry which is preliminary data.</text>
</comment>
<sequence length="53" mass="5556">MLVVVCCLVLVVAGFVAAVRMEAAWFSDRPVTTVPAPRADAVPREALQEAGTA</sequence>
<gene>
    <name evidence="1" type="ORF">CLV37_101482</name>
</gene>
<evidence type="ECO:0000313" key="2">
    <source>
        <dbReference type="Proteomes" id="UP000238083"/>
    </source>
</evidence>
<dbReference type="Proteomes" id="UP000238083">
    <property type="component" value="Unassembled WGS sequence"/>
</dbReference>
<name>A0A2T0RAQ3_9ACTN</name>
<dbReference type="RefSeq" id="WP_170127008.1">
    <property type="nucleotide sequence ID" value="NZ_PVZF01000001.1"/>
</dbReference>
<accession>A0A2T0RAQ3</accession>
<keyword evidence="2" id="KW-1185">Reference proteome</keyword>
<protein>
    <submittedName>
        <fullName evidence="1">Uncharacterized protein</fullName>
    </submittedName>
</protein>
<evidence type="ECO:0000313" key="1">
    <source>
        <dbReference type="EMBL" id="PRY18237.1"/>
    </source>
</evidence>
<reference evidence="1 2" key="1">
    <citation type="submission" date="2018-03" db="EMBL/GenBank/DDBJ databases">
        <title>Genomic Encyclopedia of Archaeal and Bacterial Type Strains, Phase II (KMG-II): from individual species to whole genera.</title>
        <authorList>
            <person name="Goeker M."/>
        </authorList>
    </citation>
    <scope>NUCLEOTIDE SEQUENCE [LARGE SCALE GENOMIC DNA]</scope>
    <source>
        <strain evidence="1 2">DSM 19711</strain>
    </source>
</reference>